<evidence type="ECO:0000256" key="1">
    <source>
        <dbReference type="SAM" id="MobiDB-lite"/>
    </source>
</evidence>
<evidence type="ECO:0000313" key="3">
    <source>
        <dbReference type="Proteomes" id="UP000515908"/>
    </source>
</evidence>
<dbReference type="AlphaFoldDB" id="A0A7G2C8Z1"/>
<organism evidence="2 3">
    <name type="scientific">Angomonas deanei</name>
    <dbReference type="NCBI Taxonomy" id="59799"/>
    <lineage>
        <taxon>Eukaryota</taxon>
        <taxon>Discoba</taxon>
        <taxon>Euglenozoa</taxon>
        <taxon>Kinetoplastea</taxon>
        <taxon>Metakinetoplastina</taxon>
        <taxon>Trypanosomatida</taxon>
        <taxon>Trypanosomatidae</taxon>
        <taxon>Strigomonadinae</taxon>
        <taxon>Angomonas</taxon>
    </lineage>
</organism>
<accession>A0A7G2C8Z1</accession>
<sequence>MEKNLDKLTHTTAPHHLSWAEQPALSEEVQLLFTSGSRKRNSSARSAANVLLQHMPVHDSSTTAEEGQKIEDGLITPFAIFQPIYTDDVYRAVFIALHWGVAGFADPYSLLYVSGPVGEEEVHVRVREYLLEDDTTAVGWKRYKLNDGNERENNEARRPVPHRGLVSLLVWACQVGTLLLRLEKLAAHALARPSLGRYGSCAADALQQCTALLRRQVFELSSRPGGPHGLTFNTILRAQRRLQQPAVQVERLAKVFGVDGSPRWRVNDAAQQLSSATILTTLYTALLEQHDASVLSGLLDEKGLPMAVSEAWQREFGMGDDDEEHSDGDSEAPFHPSHATGQLSKLQQKVGGGVDVLGLLFKATLVPTARHDAALDDTGRNHRPPDEFFMFPRTARRGAATPSMTAPTGCRLF</sequence>
<feature type="compositionally biased region" description="Acidic residues" evidence="1">
    <location>
        <begin position="318"/>
        <end position="330"/>
    </location>
</feature>
<proteinExistence type="predicted"/>
<keyword evidence="3" id="KW-1185">Reference proteome</keyword>
<dbReference type="EMBL" id="LR877147">
    <property type="protein sequence ID" value="CAD2214472.1"/>
    <property type="molecule type" value="Genomic_DNA"/>
</dbReference>
<protein>
    <submittedName>
        <fullName evidence="2">Uncharacterized protein</fullName>
    </submittedName>
</protein>
<evidence type="ECO:0000313" key="2">
    <source>
        <dbReference type="EMBL" id="CAD2214472.1"/>
    </source>
</evidence>
<reference evidence="2 3" key="1">
    <citation type="submission" date="2020-08" db="EMBL/GenBank/DDBJ databases">
        <authorList>
            <person name="Newling K."/>
            <person name="Davey J."/>
            <person name="Forrester S."/>
        </authorList>
    </citation>
    <scope>NUCLEOTIDE SEQUENCE [LARGE SCALE GENOMIC DNA]</scope>
    <source>
        <strain evidence="3">Crithidia deanei Carvalho (ATCC PRA-265)</strain>
    </source>
</reference>
<dbReference type="Proteomes" id="UP000515908">
    <property type="component" value="Chromosome 03"/>
</dbReference>
<feature type="region of interest" description="Disordered" evidence="1">
    <location>
        <begin position="318"/>
        <end position="339"/>
    </location>
</feature>
<dbReference type="OrthoDB" id="5860513at2759"/>
<name>A0A7G2C8Z1_9TRYP</name>
<gene>
    <name evidence="2" type="ORF">ADEAN_000191900</name>
</gene>
<dbReference type="VEuPathDB" id="TriTrypDB:ADEAN_000191900"/>